<gene>
    <name evidence="1" type="ORF">POCULU_LOCUS11296</name>
</gene>
<dbReference type="Proteomes" id="UP000789572">
    <property type="component" value="Unassembled WGS sequence"/>
</dbReference>
<keyword evidence="2" id="KW-1185">Reference proteome</keyword>
<dbReference type="AlphaFoldDB" id="A0A9N9HDP7"/>
<reference evidence="1" key="1">
    <citation type="submission" date="2021-06" db="EMBL/GenBank/DDBJ databases">
        <authorList>
            <person name="Kallberg Y."/>
            <person name="Tangrot J."/>
            <person name="Rosling A."/>
        </authorList>
    </citation>
    <scope>NUCLEOTIDE SEQUENCE</scope>
    <source>
        <strain evidence="1">IA702</strain>
    </source>
</reference>
<accession>A0A9N9HDP7</accession>
<evidence type="ECO:0000313" key="1">
    <source>
        <dbReference type="EMBL" id="CAG8677154.1"/>
    </source>
</evidence>
<organism evidence="1 2">
    <name type="scientific">Paraglomus occultum</name>
    <dbReference type="NCBI Taxonomy" id="144539"/>
    <lineage>
        <taxon>Eukaryota</taxon>
        <taxon>Fungi</taxon>
        <taxon>Fungi incertae sedis</taxon>
        <taxon>Mucoromycota</taxon>
        <taxon>Glomeromycotina</taxon>
        <taxon>Glomeromycetes</taxon>
        <taxon>Paraglomerales</taxon>
        <taxon>Paraglomeraceae</taxon>
        <taxon>Paraglomus</taxon>
    </lineage>
</organism>
<evidence type="ECO:0000313" key="2">
    <source>
        <dbReference type="Proteomes" id="UP000789572"/>
    </source>
</evidence>
<protein>
    <submittedName>
        <fullName evidence="1">7663_t:CDS:1</fullName>
    </submittedName>
</protein>
<sequence length="46" mass="4640">VGSTSCLHLSHEMGTAAILGSMHHPKLAIANKASSPGEQSSKVATP</sequence>
<proteinExistence type="predicted"/>
<dbReference type="EMBL" id="CAJVPJ010007698">
    <property type="protein sequence ID" value="CAG8677154.1"/>
    <property type="molecule type" value="Genomic_DNA"/>
</dbReference>
<name>A0A9N9HDP7_9GLOM</name>
<comment type="caution">
    <text evidence="1">The sequence shown here is derived from an EMBL/GenBank/DDBJ whole genome shotgun (WGS) entry which is preliminary data.</text>
</comment>
<feature type="non-terminal residue" evidence="1">
    <location>
        <position position="46"/>
    </location>
</feature>